<evidence type="ECO:0000256" key="13">
    <source>
        <dbReference type="ARBA" id="ARBA00074456"/>
    </source>
</evidence>
<evidence type="ECO:0000256" key="9">
    <source>
        <dbReference type="ARBA" id="ARBA00023204"/>
    </source>
</evidence>
<dbReference type="GO" id="GO:0000977">
    <property type="term" value="F:RNA polymerase II transcription regulatory region sequence-specific DNA binding"/>
    <property type="evidence" value="ECO:0007669"/>
    <property type="project" value="TreeGrafter"/>
</dbReference>
<dbReference type="GO" id="GO:0005681">
    <property type="term" value="C:spliceosomal complex"/>
    <property type="evidence" value="ECO:0007669"/>
    <property type="project" value="UniProtKB-KW"/>
</dbReference>
<keyword evidence="8" id="KW-0508">mRNA splicing</keyword>
<evidence type="ECO:0000313" key="17">
    <source>
        <dbReference type="EMBL" id="CAB3229268.1"/>
    </source>
</evidence>
<keyword evidence="2" id="KW-0507">mRNA processing</keyword>
<accession>A0A6F9D915</accession>
<evidence type="ECO:0000256" key="8">
    <source>
        <dbReference type="ARBA" id="ARBA00023187"/>
    </source>
</evidence>
<evidence type="ECO:0000256" key="12">
    <source>
        <dbReference type="ARBA" id="ARBA00057681"/>
    </source>
</evidence>
<comment type="similarity">
    <text evidence="1">Belongs to the CEF1 family.</text>
</comment>
<dbReference type="PROSITE" id="PS50090">
    <property type="entry name" value="MYB_LIKE"/>
    <property type="match status" value="2"/>
</dbReference>
<dbReference type="PANTHER" id="PTHR45885">
    <property type="entry name" value="CELL DIVISION CYCLE 5-LIKE PROTEIN"/>
    <property type="match status" value="1"/>
</dbReference>
<evidence type="ECO:0000256" key="7">
    <source>
        <dbReference type="ARBA" id="ARBA00023125"/>
    </source>
</evidence>
<organism evidence="17">
    <name type="scientific">Phallusia mammillata</name>
    <dbReference type="NCBI Taxonomy" id="59560"/>
    <lineage>
        <taxon>Eukaryota</taxon>
        <taxon>Metazoa</taxon>
        <taxon>Chordata</taxon>
        <taxon>Tunicata</taxon>
        <taxon>Ascidiacea</taxon>
        <taxon>Phlebobranchia</taxon>
        <taxon>Ascidiidae</taxon>
        <taxon>Phallusia</taxon>
    </lineage>
</organism>
<feature type="domain" description="HTH myb-type" evidence="16">
    <location>
        <begin position="59"/>
        <end position="108"/>
    </location>
</feature>
<proteinExistence type="evidence at transcript level"/>
<feature type="region of interest" description="Disordered" evidence="14">
    <location>
        <begin position="401"/>
        <end position="435"/>
    </location>
</feature>
<dbReference type="AlphaFoldDB" id="A0A6F9D915"/>
<feature type="compositionally biased region" description="Basic and acidic residues" evidence="14">
    <location>
        <begin position="119"/>
        <end position="128"/>
    </location>
</feature>
<sequence length="779" mass="88896">MPRITIKGGVWRNTEDEILKAAVMKYGLNQWSRIASLLHRKSAKQCKARWYEWLDPSIKKTEWSREEEEKLLHLAKLMPTQWRTIAPIVGRTAAQCLEHYEYLLDKAAHNEEGDDGGADDPRKLKPGEIDPAPETKPARPDPVDMDEDEIEMLSEARARLANTQGKKAKRKAREKQLEEARRLASLQKRRELKAAGIEVRKRRRKKGRINYNAEIPFEKKPALGFYDTTAETYDAMDPNFRRLRQDHLEKELSTVKEDRLRHKDKQKLKDKEIPPLVNEQLEPVRKRSKLVLPTPQISDVELEEVVKVGQAAKLAAEESGSGNAASDSLLSDYSVTPNTATLRTPRTPMPSTDVVMQEALNVMALTNVDTPLKGGINAPVETDFSGITPQRLDIKTPNTVIATPFRTPSDTGTTGAITPGMVTPRSDIMATPGQTPIRDKLNINKDDMTPYNPKMDKLNLRASLQNLPAPRNDFEIVLPENSEQENEGQENGIGNFVEDAADIEARKQVEINALEAEKLARRHTAVRQELPRPTLINDSILRQPSSTQLDEIQLAEEMIKREMITMLRHDALNNTQNNQIPGKGKKAANLSSHVQYLNKNPYEEIEPEDLEAADEILKEEMEVVKNGMQHGSLSLDVYSKVWRDCYSQVLYVPSENRYTRANRANKKDRIESLEKQLEVNRTHMTREARRAAKMEKKLKVLTSGYQTRGASMTKQVNELYEKIESSQIEHHTFQELLRAESGAIPHRLERMQQDYQVQVERERDLQKQYAELLTQLDEM</sequence>
<dbReference type="Pfam" id="PF11831">
    <property type="entry name" value="Myb_Cef"/>
    <property type="match status" value="1"/>
</dbReference>
<dbReference type="InterPro" id="IPR021786">
    <property type="entry name" value="Cdc5p/Cef1_C"/>
</dbReference>
<dbReference type="GO" id="GO:0051301">
    <property type="term" value="P:cell division"/>
    <property type="evidence" value="ECO:0007669"/>
    <property type="project" value="UniProtKB-KW"/>
</dbReference>
<feature type="domain" description="HTH myb-type" evidence="16">
    <location>
        <begin position="1"/>
        <end position="58"/>
    </location>
</feature>
<dbReference type="GO" id="GO:0016607">
    <property type="term" value="C:nuclear speck"/>
    <property type="evidence" value="ECO:0007669"/>
    <property type="project" value="UniProtKB-ARBA"/>
</dbReference>
<keyword evidence="7" id="KW-0238">DNA-binding</keyword>
<dbReference type="Gene3D" id="1.10.10.60">
    <property type="entry name" value="Homeodomain-like"/>
    <property type="match status" value="2"/>
</dbReference>
<dbReference type="InterPro" id="IPR017930">
    <property type="entry name" value="Myb_dom"/>
</dbReference>
<keyword evidence="3" id="KW-0747">Spliceosome</keyword>
<dbReference type="InterPro" id="IPR001005">
    <property type="entry name" value="SANT/Myb"/>
</dbReference>
<dbReference type="SUPFAM" id="SSF46689">
    <property type="entry name" value="Homeodomain-like"/>
    <property type="match status" value="1"/>
</dbReference>
<dbReference type="GO" id="GO:0000981">
    <property type="term" value="F:DNA-binding transcription factor activity, RNA polymerase II-specific"/>
    <property type="evidence" value="ECO:0007669"/>
    <property type="project" value="TreeGrafter"/>
</dbReference>
<dbReference type="InterPro" id="IPR047240">
    <property type="entry name" value="SANT_CDC5L_II"/>
</dbReference>
<feature type="domain" description="Myb-like" evidence="15">
    <location>
        <begin position="55"/>
        <end position="104"/>
    </location>
</feature>
<evidence type="ECO:0000259" key="16">
    <source>
        <dbReference type="PROSITE" id="PS51294"/>
    </source>
</evidence>
<feature type="domain" description="Myb-like" evidence="15">
    <location>
        <begin position="3"/>
        <end position="54"/>
    </location>
</feature>
<evidence type="ECO:0000256" key="10">
    <source>
        <dbReference type="ARBA" id="ARBA00023242"/>
    </source>
</evidence>
<evidence type="ECO:0000256" key="1">
    <source>
        <dbReference type="ARBA" id="ARBA00010506"/>
    </source>
</evidence>
<evidence type="ECO:0000256" key="4">
    <source>
        <dbReference type="ARBA" id="ARBA00022737"/>
    </source>
</evidence>
<evidence type="ECO:0000256" key="6">
    <source>
        <dbReference type="ARBA" id="ARBA00023054"/>
    </source>
</evidence>
<dbReference type="CDD" id="cd11659">
    <property type="entry name" value="SANT_CDC5_II"/>
    <property type="match status" value="1"/>
</dbReference>
<evidence type="ECO:0000256" key="14">
    <source>
        <dbReference type="SAM" id="MobiDB-lite"/>
    </source>
</evidence>
<dbReference type="GO" id="GO:0006281">
    <property type="term" value="P:DNA repair"/>
    <property type="evidence" value="ECO:0007669"/>
    <property type="project" value="UniProtKB-KW"/>
</dbReference>
<feature type="compositionally biased region" description="Polar residues" evidence="14">
    <location>
        <begin position="401"/>
        <end position="416"/>
    </location>
</feature>
<dbReference type="SMART" id="SM00717">
    <property type="entry name" value="SANT"/>
    <property type="match status" value="2"/>
</dbReference>
<evidence type="ECO:0000256" key="11">
    <source>
        <dbReference type="ARBA" id="ARBA00023306"/>
    </source>
</evidence>
<protein>
    <recommendedName>
        <fullName evidence="13">Cell division cycle 5-like protein</fullName>
    </recommendedName>
</protein>
<evidence type="ECO:0000256" key="3">
    <source>
        <dbReference type="ARBA" id="ARBA00022728"/>
    </source>
</evidence>
<feature type="region of interest" description="Disordered" evidence="14">
    <location>
        <begin position="110"/>
        <end position="144"/>
    </location>
</feature>
<keyword evidence="11" id="KW-0131">Cell cycle</keyword>
<evidence type="ECO:0000256" key="2">
    <source>
        <dbReference type="ARBA" id="ARBA00022664"/>
    </source>
</evidence>
<reference evidence="17" key="1">
    <citation type="submission" date="2020-04" db="EMBL/GenBank/DDBJ databases">
        <authorList>
            <person name="Neveu A P."/>
        </authorList>
    </citation>
    <scope>NUCLEOTIDE SEQUENCE</scope>
    <source>
        <tissue evidence="17">Whole embryo</tissue>
    </source>
</reference>
<keyword evidence="10" id="KW-0539">Nucleus</keyword>
<dbReference type="InterPro" id="IPR009057">
    <property type="entry name" value="Homeodomain-like_sf"/>
</dbReference>
<dbReference type="InterPro" id="IPR047242">
    <property type="entry name" value="CDC5L/Cef1"/>
</dbReference>
<evidence type="ECO:0000256" key="5">
    <source>
        <dbReference type="ARBA" id="ARBA00022763"/>
    </source>
</evidence>
<keyword evidence="17" id="KW-0132">Cell division</keyword>
<name>A0A6F9D915_9ASCI</name>
<dbReference type="PANTHER" id="PTHR45885:SF1">
    <property type="entry name" value="CELL DIVISION CYCLE 5-LIKE PROTEIN"/>
    <property type="match status" value="1"/>
</dbReference>
<comment type="function">
    <text evidence="12">DNA-binding protein involved in cell cycle control. May act as a transcription activator. Plays a role in pre-mRNA splicing as core component of precatalytic, catalytic and postcatalytic spliceosomal complexes. Component of the PRP19-CDC5L complex that forms an integral part of the spliceosome and is required for activating pre-mRNA splicing. The PRP19-CDC5L complex may also play a role in the response to DNA damage (DDR). As a component of the minor spliceosome, involved in the splicing of U12-type introns in pre-mRNAs.</text>
</comment>
<dbReference type="GO" id="GO:0000974">
    <property type="term" value="C:Prp19 complex"/>
    <property type="evidence" value="ECO:0007669"/>
    <property type="project" value="InterPro"/>
</dbReference>
<dbReference type="Pfam" id="PF13921">
    <property type="entry name" value="Myb_DNA-bind_6"/>
    <property type="match status" value="1"/>
</dbReference>
<gene>
    <name evidence="17" type="primary">Cdc5l</name>
</gene>
<dbReference type="PROSITE" id="PS51294">
    <property type="entry name" value="HTH_MYB"/>
    <property type="match status" value="2"/>
</dbReference>
<dbReference type="FunFam" id="1.10.10.60:FF:000091">
    <property type="entry name" value="CDC5 cell division cycle 5-like"/>
    <property type="match status" value="1"/>
</dbReference>
<dbReference type="GO" id="GO:0000398">
    <property type="term" value="P:mRNA splicing, via spliceosome"/>
    <property type="evidence" value="ECO:0007669"/>
    <property type="project" value="InterPro"/>
</dbReference>
<keyword evidence="4" id="KW-0677">Repeat</keyword>
<keyword evidence="6" id="KW-0175">Coiled coil</keyword>
<keyword evidence="5" id="KW-0227">DNA damage</keyword>
<evidence type="ECO:0000259" key="15">
    <source>
        <dbReference type="PROSITE" id="PS50090"/>
    </source>
</evidence>
<dbReference type="FunFam" id="1.10.10.60:FF:000021">
    <property type="entry name" value="CDC5 cell division cycle 5-like"/>
    <property type="match status" value="1"/>
</dbReference>
<dbReference type="CDD" id="cd00167">
    <property type="entry name" value="SANT"/>
    <property type="match status" value="1"/>
</dbReference>
<keyword evidence="9" id="KW-0234">DNA repair</keyword>
<dbReference type="EMBL" id="LR783767">
    <property type="protein sequence ID" value="CAB3229268.1"/>
    <property type="molecule type" value="mRNA"/>
</dbReference>